<name>A0A420PU66_FUSOX</name>
<proteinExistence type="predicted"/>
<organism evidence="1 2">
    <name type="scientific">Fusarium oxysporum</name>
    <name type="common">Fusarium vascular wilt</name>
    <dbReference type="NCBI Taxonomy" id="5507"/>
    <lineage>
        <taxon>Eukaryota</taxon>
        <taxon>Fungi</taxon>
        <taxon>Dikarya</taxon>
        <taxon>Ascomycota</taxon>
        <taxon>Pezizomycotina</taxon>
        <taxon>Sordariomycetes</taxon>
        <taxon>Hypocreomycetidae</taxon>
        <taxon>Hypocreales</taxon>
        <taxon>Nectriaceae</taxon>
        <taxon>Fusarium</taxon>
        <taxon>Fusarium oxysporum species complex</taxon>
    </lineage>
</organism>
<gene>
    <name evidence="1" type="ORF">BFJ68_g14503</name>
</gene>
<evidence type="ECO:0000313" key="1">
    <source>
        <dbReference type="EMBL" id="RKK96081.1"/>
    </source>
</evidence>
<accession>A0A420PU66</accession>
<reference evidence="1 2" key="1">
    <citation type="journal article" date="2018" name="Sci. Rep.">
        <title>Characterisation of pathogen-specific regions and novel effector candidates in Fusarium oxysporum f. sp. cepae.</title>
        <authorList>
            <person name="Armitage A.D."/>
            <person name="Taylor A."/>
            <person name="Sobczyk M.K."/>
            <person name="Baxter L."/>
            <person name="Greenfield B.P."/>
            <person name="Bates H.J."/>
            <person name="Wilson F."/>
            <person name="Jackson A.C."/>
            <person name="Ott S."/>
            <person name="Harrison R.J."/>
            <person name="Clarkson J.P."/>
        </authorList>
    </citation>
    <scope>NUCLEOTIDE SEQUENCE [LARGE SCALE GENOMIC DNA]</scope>
    <source>
        <strain evidence="1 2">Fo_A28</strain>
    </source>
</reference>
<protein>
    <submittedName>
        <fullName evidence="1">Uncharacterized protein</fullName>
    </submittedName>
</protein>
<dbReference type="VEuPathDB" id="FungiDB:FOZG_17843"/>
<comment type="caution">
    <text evidence="1">The sequence shown here is derived from an EMBL/GenBank/DDBJ whole genome shotgun (WGS) entry which is preliminary data.</text>
</comment>
<dbReference type="Proteomes" id="UP000285860">
    <property type="component" value="Unassembled WGS sequence"/>
</dbReference>
<sequence>MQSVPGLGVLRWAILHTVHESSLQATVDEQAGYLGIFGKILDVNDSMGMAPNIDLAKLCEQPDP</sequence>
<evidence type="ECO:0000313" key="2">
    <source>
        <dbReference type="Proteomes" id="UP000285860"/>
    </source>
</evidence>
<dbReference type="AlphaFoldDB" id="A0A420PU66"/>
<dbReference type="EMBL" id="MRCY01000124">
    <property type="protein sequence ID" value="RKK96081.1"/>
    <property type="molecule type" value="Genomic_DNA"/>
</dbReference>